<feature type="non-terminal residue" evidence="2">
    <location>
        <position position="277"/>
    </location>
</feature>
<name>X6NWI5_RETFI</name>
<accession>X6NWI5</accession>
<feature type="compositionally biased region" description="Basic and acidic residues" evidence="1">
    <location>
        <begin position="1"/>
        <end position="18"/>
    </location>
</feature>
<comment type="caution">
    <text evidence="2">The sequence shown here is derived from an EMBL/GenBank/DDBJ whole genome shotgun (WGS) entry which is preliminary data.</text>
</comment>
<evidence type="ECO:0000313" key="3">
    <source>
        <dbReference type="Proteomes" id="UP000023152"/>
    </source>
</evidence>
<gene>
    <name evidence="2" type="ORF">RFI_06877</name>
</gene>
<sequence>MDEKAKSLRGDEDEKKSLDIVPSNGNKVTPKLNFNPESLDSYRGSSSLVSSDGYRSVPLASSDGYRSTSLVSANTRSGFGKIDFVGGVQPAPFLPSKNVTNTSNETVLKERKKTYSIQCTCNNKKNTHKKSFNFFFRNFVYVCTRKICKQHTKKKTPKQNKCLPFNCNFLHADEACYFGNFSLSQVREGEVWPQKRKKKKLELIDVCGQDMEICGMKRCDVFVPCALLEPLDDDIGLLVPGLIREEKKQEADELSQSLKVNETCCVVSNGIGECVEL</sequence>
<evidence type="ECO:0000313" key="2">
    <source>
        <dbReference type="EMBL" id="ETO30243.1"/>
    </source>
</evidence>
<dbReference type="Proteomes" id="UP000023152">
    <property type="component" value="Unassembled WGS sequence"/>
</dbReference>
<keyword evidence="3" id="KW-1185">Reference proteome</keyword>
<organism evidence="2 3">
    <name type="scientific">Reticulomyxa filosa</name>
    <dbReference type="NCBI Taxonomy" id="46433"/>
    <lineage>
        <taxon>Eukaryota</taxon>
        <taxon>Sar</taxon>
        <taxon>Rhizaria</taxon>
        <taxon>Retaria</taxon>
        <taxon>Foraminifera</taxon>
        <taxon>Monothalamids</taxon>
        <taxon>Reticulomyxidae</taxon>
        <taxon>Reticulomyxa</taxon>
    </lineage>
</organism>
<dbReference type="EMBL" id="ASPP01005595">
    <property type="protein sequence ID" value="ETO30243.1"/>
    <property type="molecule type" value="Genomic_DNA"/>
</dbReference>
<evidence type="ECO:0000256" key="1">
    <source>
        <dbReference type="SAM" id="MobiDB-lite"/>
    </source>
</evidence>
<proteinExistence type="predicted"/>
<protein>
    <submittedName>
        <fullName evidence="2">Uncharacterized protein</fullName>
    </submittedName>
</protein>
<dbReference type="AlphaFoldDB" id="X6NWI5"/>
<feature type="region of interest" description="Disordered" evidence="1">
    <location>
        <begin position="1"/>
        <end position="36"/>
    </location>
</feature>
<reference evidence="2 3" key="1">
    <citation type="journal article" date="2013" name="Curr. Biol.">
        <title>The Genome of the Foraminiferan Reticulomyxa filosa.</title>
        <authorList>
            <person name="Glockner G."/>
            <person name="Hulsmann N."/>
            <person name="Schleicher M."/>
            <person name="Noegel A.A."/>
            <person name="Eichinger L."/>
            <person name="Gallinger C."/>
            <person name="Pawlowski J."/>
            <person name="Sierra R."/>
            <person name="Euteneuer U."/>
            <person name="Pillet L."/>
            <person name="Moustafa A."/>
            <person name="Platzer M."/>
            <person name="Groth M."/>
            <person name="Szafranski K."/>
            <person name="Schliwa M."/>
        </authorList>
    </citation>
    <scope>NUCLEOTIDE SEQUENCE [LARGE SCALE GENOMIC DNA]</scope>
</reference>